<keyword evidence="2" id="KW-0472">Membrane</keyword>
<comment type="caution">
    <text evidence="3">The sequence shown here is derived from an EMBL/GenBank/DDBJ whole genome shotgun (WGS) entry which is preliminary data.</text>
</comment>
<dbReference type="Pfam" id="PF24664">
    <property type="entry name" value="Monjiviricetes_fusion"/>
    <property type="match status" value="1"/>
</dbReference>
<sequence length="359" mass="41319">MNHFQTKQILPHNTDLMAYVNTKFVYIENFLKTTMTSLYADLLTKQCELERKMLIQKLSLASYSLSEFAYAMGEGPGYTAMNAGEIIYLLKCKAVNVEINTLKTCFNELPIKYQNKTYYMAPKTHTLQNYGTEVDCNTILPPAFLLEGEWFGIAPTLREIKKPIILKPSTTWTWTYKSPENLMVAGIYSHEIMNALQKHLLFPQEIEAAQKNIARQSLGHTYTDQGLRLQSLIDENTIGQMVENKLHKMWGWFTTLGTFVSGLLGIFFITKIIISILNTGLNISLLYQTFGWSLKMLAGIFTNLTQFIMHKQHKNKFKENMNDNKTNKEDINLQLPQHQDACKKPENNSNEDKPQVKYI</sequence>
<proteinExistence type="predicted"/>
<evidence type="ECO:0000256" key="1">
    <source>
        <dbReference type="SAM" id="MobiDB-lite"/>
    </source>
</evidence>
<feature type="region of interest" description="Disordered" evidence="1">
    <location>
        <begin position="337"/>
        <end position="359"/>
    </location>
</feature>
<feature type="transmembrane region" description="Helical" evidence="2">
    <location>
        <begin position="250"/>
        <end position="277"/>
    </location>
</feature>
<dbReference type="EMBL" id="VUJU01017063">
    <property type="protein sequence ID" value="KAF0685470.1"/>
    <property type="molecule type" value="Genomic_DNA"/>
</dbReference>
<feature type="compositionally biased region" description="Basic and acidic residues" evidence="1">
    <location>
        <begin position="340"/>
        <end position="359"/>
    </location>
</feature>
<name>A0A6G0VHT1_APHCR</name>
<reference evidence="3 4" key="1">
    <citation type="submission" date="2019-08" db="EMBL/GenBank/DDBJ databases">
        <title>Whole genome of Aphis craccivora.</title>
        <authorList>
            <person name="Voronova N.V."/>
            <person name="Shulinski R.S."/>
            <person name="Bandarenka Y.V."/>
            <person name="Zhorov D.G."/>
            <person name="Warner D."/>
        </authorList>
    </citation>
    <scope>NUCLEOTIDE SEQUENCE [LARGE SCALE GENOMIC DNA]</scope>
    <source>
        <strain evidence="3">180601</strain>
        <tissue evidence="3">Whole Body</tissue>
    </source>
</reference>
<organism evidence="3 4">
    <name type="scientific">Aphis craccivora</name>
    <name type="common">Cowpea aphid</name>
    <dbReference type="NCBI Taxonomy" id="307492"/>
    <lineage>
        <taxon>Eukaryota</taxon>
        <taxon>Metazoa</taxon>
        <taxon>Ecdysozoa</taxon>
        <taxon>Arthropoda</taxon>
        <taxon>Hexapoda</taxon>
        <taxon>Insecta</taxon>
        <taxon>Pterygota</taxon>
        <taxon>Neoptera</taxon>
        <taxon>Paraneoptera</taxon>
        <taxon>Hemiptera</taxon>
        <taxon>Sternorrhyncha</taxon>
        <taxon>Aphidomorpha</taxon>
        <taxon>Aphidoidea</taxon>
        <taxon>Aphididae</taxon>
        <taxon>Aphidini</taxon>
        <taxon>Aphis</taxon>
        <taxon>Aphis</taxon>
    </lineage>
</organism>
<dbReference type="AlphaFoldDB" id="A0A6G0VHT1"/>
<evidence type="ECO:0000313" key="3">
    <source>
        <dbReference type="EMBL" id="KAF0685470.1"/>
    </source>
</evidence>
<dbReference type="Proteomes" id="UP000478052">
    <property type="component" value="Unassembled WGS sequence"/>
</dbReference>
<evidence type="ECO:0000256" key="2">
    <source>
        <dbReference type="SAM" id="Phobius"/>
    </source>
</evidence>
<keyword evidence="2" id="KW-0812">Transmembrane</keyword>
<keyword evidence="4" id="KW-1185">Reference proteome</keyword>
<evidence type="ECO:0000313" key="4">
    <source>
        <dbReference type="Proteomes" id="UP000478052"/>
    </source>
</evidence>
<feature type="transmembrane region" description="Helical" evidence="2">
    <location>
        <begin position="289"/>
        <end position="309"/>
    </location>
</feature>
<protein>
    <submittedName>
        <fullName evidence="3">Uncharacterized protein</fullName>
    </submittedName>
</protein>
<accession>A0A6G0VHT1</accession>
<keyword evidence="2" id="KW-1133">Transmembrane helix</keyword>
<gene>
    <name evidence="3" type="ORF">FWK35_00038325</name>
</gene>
<dbReference type="OrthoDB" id="6624869at2759"/>